<dbReference type="AlphaFoldDB" id="A0A6C0K6X7"/>
<dbReference type="PROSITE" id="PS51432">
    <property type="entry name" value="AP_NUCLEASE_F2_4"/>
    <property type="match status" value="1"/>
</dbReference>
<dbReference type="Gene3D" id="3.20.20.150">
    <property type="entry name" value="Divalent-metal-dependent TIM barrel enzymes"/>
    <property type="match status" value="1"/>
</dbReference>
<dbReference type="GO" id="GO:0008081">
    <property type="term" value="F:phosphoric diester hydrolase activity"/>
    <property type="evidence" value="ECO:0007669"/>
    <property type="project" value="TreeGrafter"/>
</dbReference>
<dbReference type="EMBL" id="MN740821">
    <property type="protein sequence ID" value="QHU13469.1"/>
    <property type="molecule type" value="Genomic_DNA"/>
</dbReference>
<dbReference type="GO" id="GO:0003677">
    <property type="term" value="F:DNA binding"/>
    <property type="evidence" value="ECO:0007669"/>
    <property type="project" value="InterPro"/>
</dbReference>
<accession>A0A6C0K6X7</accession>
<sequence length="310" mass="34020">MSQIYLGAHINREKTILKTMEAITKNGGNCLQLFVSNPRSTALVSLDNYLSIADDIREYSAKHNFRTVIHAAYTINLARDFKNGKRAVSIEDCAWIQLLLHELYISHLIGSSSVVVHIGKHTTQTPEYGLENMRIALEYVIAELQKNKITAKILLETPAGQGTELLTDLTQFLEFFNQFSAEQKKHMGICLDTAHIWAAGYGLSEALTMITHKNAGDLVAIHLNNSKVAKGSRVDRHATLFDTAGKIPHSSIKEFLELLATPTKLAKPTKLATPTKTQIPIIILETPSANYAEELMAIAAVAAAAATSIS</sequence>
<dbReference type="SMART" id="SM00518">
    <property type="entry name" value="AP2Ec"/>
    <property type="match status" value="1"/>
</dbReference>
<dbReference type="InterPro" id="IPR036237">
    <property type="entry name" value="Xyl_isomerase-like_sf"/>
</dbReference>
<dbReference type="SUPFAM" id="SSF51658">
    <property type="entry name" value="Xylose isomerase-like"/>
    <property type="match status" value="1"/>
</dbReference>
<dbReference type="GO" id="GO:0008270">
    <property type="term" value="F:zinc ion binding"/>
    <property type="evidence" value="ECO:0007669"/>
    <property type="project" value="InterPro"/>
</dbReference>
<feature type="domain" description="Xylose isomerase-like TIM barrel" evidence="1">
    <location>
        <begin position="22"/>
        <end position="256"/>
    </location>
</feature>
<dbReference type="GO" id="GO:0006284">
    <property type="term" value="P:base-excision repair"/>
    <property type="evidence" value="ECO:0007669"/>
    <property type="project" value="TreeGrafter"/>
</dbReference>
<dbReference type="GO" id="GO:0003906">
    <property type="term" value="F:DNA-(apurinic or apyrimidinic site) endonuclease activity"/>
    <property type="evidence" value="ECO:0007669"/>
    <property type="project" value="TreeGrafter"/>
</dbReference>
<evidence type="ECO:0000259" key="1">
    <source>
        <dbReference type="Pfam" id="PF01261"/>
    </source>
</evidence>
<dbReference type="PANTHER" id="PTHR21445">
    <property type="entry name" value="ENDONUCLEASE IV ENDODEOXYRIBONUCLEASE IV"/>
    <property type="match status" value="1"/>
</dbReference>
<dbReference type="InterPro" id="IPR001719">
    <property type="entry name" value="AP_endonuc_2"/>
</dbReference>
<protein>
    <recommendedName>
        <fullName evidence="1">Xylose isomerase-like TIM barrel domain-containing protein</fullName>
    </recommendedName>
</protein>
<dbReference type="Pfam" id="PF01261">
    <property type="entry name" value="AP_endonuc_2"/>
    <property type="match status" value="1"/>
</dbReference>
<reference evidence="2" key="1">
    <citation type="journal article" date="2020" name="Nature">
        <title>Giant virus diversity and host interactions through global metagenomics.</title>
        <authorList>
            <person name="Schulz F."/>
            <person name="Roux S."/>
            <person name="Paez-Espino D."/>
            <person name="Jungbluth S."/>
            <person name="Walsh D.A."/>
            <person name="Denef V.J."/>
            <person name="McMahon K.D."/>
            <person name="Konstantinidis K.T."/>
            <person name="Eloe-Fadrosh E.A."/>
            <person name="Kyrpides N.C."/>
            <person name="Woyke T."/>
        </authorList>
    </citation>
    <scope>NUCLEOTIDE SEQUENCE</scope>
    <source>
        <strain evidence="2">GVMAG-S-1101178-73</strain>
    </source>
</reference>
<dbReference type="PANTHER" id="PTHR21445:SF0">
    <property type="entry name" value="APURINIC-APYRIMIDINIC ENDONUCLEASE"/>
    <property type="match status" value="1"/>
</dbReference>
<dbReference type="InterPro" id="IPR013022">
    <property type="entry name" value="Xyl_isomerase-like_TIM-brl"/>
</dbReference>
<proteinExistence type="predicted"/>
<evidence type="ECO:0000313" key="2">
    <source>
        <dbReference type="EMBL" id="QHU13469.1"/>
    </source>
</evidence>
<organism evidence="2">
    <name type="scientific">viral metagenome</name>
    <dbReference type="NCBI Taxonomy" id="1070528"/>
    <lineage>
        <taxon>unclassified sequences</taxon>
        <taxon>metagenomes</taxon>
        <taxon>organismal metagenomes</taxon>
    </lineage>
</organism>
<name>A0A6C0K6X7_9ZZZZ</name>